<sequence>MMAMLGENMAKKLSSTQSIQGIITDAHTKLSKDVKQPNKSNKSLKILSNSRSLTMAITLAKTSLKPLLCILISLVIKMMPRFCSALRDYQTTPNMALTPS</sequence>
<reference evidence="1" key="1">
    <citation type="journal article" date="2013" name="J. Plant Res.">
        <title>Effect of fungi and light on seed germination of three Opuntia species from semiarid lands of central Mexico.</title>
        <authorList>
            <person name="Delgado-Sanchez P."/>
            <person name="Jimenez-Bremont J.F."/>
            <person name="Guerrero-Gonzalez Mde L."/>
            <person name="Flores J."/>
        </authorList>
    </citation>
    <scope>NUCLEOTIDE SEQUENCE</scope>
    <source>
        <tissue evidence="1">Cladode</tissue>
    </source>
</reference>
<protein>
    <submittedName>
        <fullName evidence="1">Uncharacterized protein</fullName>
    </submittedName>
</protein>
<name>A0A7C9DU16_OPUST</name>
<reference evidence="1" key="2">
    <citation type="submission" date="2020-07" db="EMBL/GenBank/DDBJ databases">
        <authorList>
            <person name="Vera ALvarez R."/>
            <person name="Arias-Moreno D.M."/>
            <person name="Jimenez-Jacinto V."/>
            <person name="Jimenez-Bremont J.F."/>
            <person name="Swaminathan K."/>
            <person name="Moose S.P."/>
            <person name="Guerrero-Gonzalez M.L."/>
            <person name="Marino-Ramirez L."/>
            <person name="Landsman D."/>
            <person name="Rodriguez-Kessler M."/>
            <person name="Delgado-Sanchez P."/>
        </authorList>
    </citation>
    <scope>NUCLEOTIDE SEQUENCE</scope>
    <source>
        <tissue evidence="1">Cladode</tissue>
    </source>
</reference>
<organism evidence="1">
    <name type="scientific">Opuntia streptacantha</name>
    <name type="common">Prickly pear cactus</name>
    <name type="synonym">Opuntia cardona</name>
    <dbReference type="NCBI Taxonomy" id="393608"/>
    <lineage>
        <taxon>Eukaryota</taxon>
        <taxon>Viridiplantae</taxon>
        <taxon>Streptophyta</taxon>
        <taxon>Embryophyta</taxon>
        <taxon>Tracheophyta</taxon>
        <taxon>Spermatophyta</taxon>
        <taxon>Magnoliopsida</taxon>
        <taxon>eudicotyledons</taxon>
        <taxon>Gunneridae</taxon>
        <taxon>Pentapetalae</taxon>
        <taxon>Caryophyllales</taxon>
        <taxon>Cactineae</taxon>
        <taxon>Cactaceae</taxon>
        <taxon>Opuntioideae</taxon>
        <taxon>Opuntia</taxon>
    </lineage>
</organism>
<evidence type="ECO:0000313" key="1">
    <source>
        <dbReference type="EMBL" id="MBA4651880.1"/>
    </source>
</evidence>
<dbReference type="AlphaFoldDB" id="A0A7C9DU16"/>
<proteinExistence type="predicted"/>
<dbReference type="EMBL" id="GISG01171938">
    <property type="protein sequence ID" value="MBA4651880.1"/>
    <property type="molecule type" value="Transcribed_RNA"/>
</dbReference>
<accession>A0A7C9DU16</accession>